<name>A0ABR0QF25_GOSAR</name>
<dbReference type="EMBL" id="JARKNE010000003">
    <property type="protein sequence ID" value="KAK5837796.1"/>
    <property type="molecule type" value="Genomic_DNA"/>
</dbReference>
<proteinExistence type="predicted"/>
<sequence>MDDQTQTLVQPNSTRPGTKDASSMILGPRISSSCLRLPHKQRNGLSGRLQHSVFVDLGTIRDQTLTLSSMEQVSLSSKAILFQSINLEFRFRRDNQQRGNIPYTRTDYS</sequence>
<dbReference type="Proteomes" id="UP001358586">
    <property type="component" value="Chromosome 3"/>
</dbReference>
<reference evidence="2 3" key="1">
    <citation type="submission" date="2023-03" db="EMBL/GenBank/DDBJ databases">
        <title>WGS of Gossypium arboreum.</title>
        <authorList>
            <person name="Yu D."/>
        </authorList>
    </citation>
    <scope>NUCLEOTIDE SEQUENCE [LARGE SCALE GENOMIC DNA]</scope>
    <source>
        <tissue evidence="2">Leaf</tissue>
    </source>
</reference>
<accession>A0ABR0QF25</accession>
<evidence type="ECO:0000313" key="3">
    <source>
        <dbReference type="Proteomes" id="UP001358586"/>
    </source>
</evidence>
<feature type="region of interest" description="Disordered" evidence="1">
    <location>
        <begin position="1"/>
        <end position="24"/>
    </location>
</feature>
<organism evidence="2 3">
    <name type="scientific">Gossypium arboreum</name>
    <name type="common">Tree cotton</name>
    <name type="synonym">Gossypium nanking</name>
    <dbReference type="NCBI Taxonomy" id="29729"/>
    <lineage>
        <taxon>Eukaryota</taxon>
        <taxon>Viridiplantae</taxon>
        <taxon>Streptophyta</taxon>
        <taxon>Embryophyta</taxon>
        <taxon>Tracheophyta</taxon>
        <taxon>Spermatophyta</taxon>
        <taxon>Magnoliopsida</taxon>
        <taxon>eudicotyledons</taxon>
        <taxon>Gunneridae</taxon>
        <taxon>Pentapetalae</taxon>
        <taxon>rosids</taxon>
        <taxon>malvids</taxon>
        <taxon>Malvales</taxon>
        <taxon>Malvaceae</taxon>
        <taxon>Malvoideae</taxon>
        <taxon>Gossypium</taxon>
    </lineage>
</organism>
<feature type="compositionally biased region" description="Polar residues" evidence="1">
    <location>
        <begin position="1"/>
        <end position="16"/>
    </location>
</feature>
<comment type="caution">
    <text evidence="2">The sequence shown here is derived from an EMBL/GenBank/DDBJ whole genome shotgun (WGS) entry which is preliminary data.</text>
</comment>
<evidence type="ECO:0000256" key="1">
    <source>
        <dbReference type="SAM" id="MobiDB-lite"/>
    </source>
</evidence>
<gene>
    <name evidence="2" type="ORF">PVK06_006523</name>
</gene>
<keyword evidence="3" id="KW-1185">Reference proteome</keyword>
<protein>
    <submittedName>
        <fullName evidence="2">Uncharacterized protein</fullName>
    </submittedName>
</protein>
<evidence type="ECO:0000313" key="2">
    <source>
        <dbReference type="EMBL" id="KAK5837796.1"/>
    </source>
</evidence>